<proteinExistence type="predicted"/>
<keyword evidence="2" id="KW-1185">Reference proteome</keyword>
<protein>
    <submittedName>
        <fullName evidence="1">Uncharacterized protein</fullName>
    </submittedName>
</protein>
<dbReference type="STRING" id="1163408.UU9_06904"/>
<organism evidence="1 2">
    <name type="scientific">Rhodanobacter fulvus Jip2</name>
    <dbReference type="NCBI Taxonomy" id="1163408"/>
    <lineage>
        <taxon>Bacteria</taxon>
        <taxon>Pseudomonadati</taxon>
        <taxon>Pseudomonadota</taxon>
        <taxon>Gammaproteobacteria</taxon>
        <taxon>Lysobacterales</taxon>
        <taxon>Rhodanobacteraceae</taxon>
        <taxon>Rhodanobacter</taxon>
    </lineage>
</organism>
<dbReference type="EMBL" id="AJXU01000028">
    <property type="protein sequence ID" value="EIL90515.1"/>
    <property type="molecule type" value="Genomic_DNA"/>
</dbReference>
<accession>I4VTH4</accession>
<dbReference type="AlphaFoldDB" id="I4VTH4"/>
<evidence type="ECO:0000313" key="2">
    <source>
        <dbReference type="Proteomes" id="UP000004210"/>
    </source>
</evidence>
<dbReference type="eggNOG" id="ENOG5030D4X">
    <property type="taxonomic scope" value="Bacteria"/>
</dbReference>
<dbReference type="Proteomes" id="UP000004210">
    <property type="component" value="Unassembled WGS sequence"/>
</dbReference>
<dbReference type="RefSeq" id="WP_007081021.1">
    <property type="nucleotide sequence ID" value="NZ_AJXU01000028.1"/>
</dbReference>
<name>I4VTH4_9GAMM</name>
<gene>
    <name evidence="1" type="ORF">UU9_06904</name>
</gene>
<dbReference type="OrthoDB" id="8442303at2"/>
<reference evidence="1 2" key="1">
    <citation type="journal article" date="2012" name="J. Bacteriol.">
        <title>Genome sequences for six rhodanobacter strains, isolated from soils and the terrestrial subsurface, with variable denitrification capabilities.</title>
        <authorList>
            <person name="Kostka J.E."/>
            <person name="Green S.J."/>
            <person name="Rishishwar L."/>
            <person name="Prakash O."/>
            <person name="Katz L.S."/>
            <person name="Marino-Ramirez L."/>
            <person name="Jordan I.K."/>
            <person name="Munk C."/>
            <person name="Ivanova N."/>
            <person name="Mikhailova N."/>
            <person name="Watson D.B."/>
            <person name="Brown S.D."/>
            <person name="Palumbo A.V."/>
            <person name="Brooks S.C."/>
        </authorList>
    </citation>
    <scope>NUCLEOTIDE SEQUENCE [LARGE SCALE GENOMIC DNA]</scope>
    <source>
        <strain evidence="2">Jip2T</strain>
    </source>
</reference>
<evidence type="ECO:0000313" key="1">
    <source>
        <dbReference type="EMBL" id="EIL90515.1"/>
    </source>
</evidence>
<comment type="caution">
    <text evidence="1">The sequence shown here is derived from an EMBL/GenBank/DDBJ whole genome shotgun (WGS) entry which is preliminary data.</text>
</comment>
<sequence length="308" mass="35519">MTDEKERADLFRANRFDVEHALSMYAYSYVNLPAVGLYDVEALRPFAETIESCHIYFIGYLPRVLVSDSEQHDRTVSIHLDCLGERRSVSWEFPEGACLRKVDGFWFVEGQDGQRYAPTDDQILVRLSQQHAPLEFDVRYIGQSFGRDGSRSALDRLLSHETLQKIALRQAPPGHQIALILVEVQPNNQLVTVLSPHADELDHDGSRIQAGLDKLFGTSERERVALYEAAMIRYFQPEFNVEFKDSFPSTRLKILQDCYEKDFSAVIAEFCFDNIPFVLRSEKVAAAYYHVAKYNLHSEEERRTFFSF</sequence>